<proteinExistence type="predicted"/>
<sequence length="128" mass="14208">MPPKKKQGKGNGTTDRPRDQPSLIVAFAKQIKMKKCSVCNGEFAAGVFTAHMRECRVKSDDEECQVLFSQTAEEKWAAGLITLDEMENGAENSLRVKKEGETPTTSRGHKNVLSAQGRRTIKRKIEGE</sequence>
<dbReference type="Proteomes" id="UP001328107">
    <property type="component" value="Unassembled WGS sequence"/>
</dbReference>
<protein>
    <submittedName>
        <fullName evidence="2">Uncharacterized protein</fullName>
    </submittedName>
</protein>
<dbReference type="EMBL" id="BTRK01000006">
    <property type="protein sequence ID" value="GMR59711.1"/>
    <property type="molecule type" value="Genomic_DNA"/>
</dbReference>
<gene>
    <name evidence="2" type="ORF">PMAYCL1PPCAC_29906</name>
</gene>
<feature type="region of interest" description="Disordered" evidence="1">
    <location>
        <begin position="96"/>
        <end position="128"/>
    </location>
</feature>
<evidence type="ECO:0000256" key="1">
    <source>
        <dbReference type="SAM" id="MobiDB-lite"/>
    </source>
</evidence>
<organism evidence="2 3">
    <name type="scientific">Pristionchus mayeri</name>
    <dbReference type="NCBI Taxonomy" id="1317129"/>
    <lineage>
        <taxon>Eukaryota</taxon>
        <taxon>Metazoa</taxon>
        <taxon>Ecdysozoa</taxon>
        <taxon>Nematoda</taxon>
        <taxon>Chromadorea</taxon>
        <taxon>Rhabditida</taxon>
        <taxon>Rhabditina</taxon>
        <taxon>Diplogasteromorpha</taxon>
        <taxon>Diplogasteroidea</taxon>
        <taxon>Neodiplogasteridae</taxon>
        <taxon>Pristionchus</taxon>
    </lineage>
</organism>
<feature type="non-terminal residue" evidence="2">
    <location>
        <position position="128"/>
    </location>
</feature>
<feature type="region of interest" description="Disordered" evidence="1">
    <location>
        <begin position="1"/>
        <end position="21"/>
    </location>
</feature>
<evidence type="ECO:0000313" key="2">
    <source>
        <dbReference type="EMBL" id="GMR59711.1"/>
    </source>
</evidence>
<dbReference type="AlphaFoldDB" id="A0AAN5DB06"/>
<reference evidence="3" key="1">
    <citation type="submission" date="2022-10" db="EMBL/GenBank/DDBJ databases">
        <title>Genome assembly of Pristionchus species.</title>
        <authorList>
            <person name="Yoshida K."/>
            <person name="Sommer R.J."/>
        </authorList>
    </citation>
    <scope>NUCLEOTIDE SEQUENCE [LARGE SCALE GENOMIC DNA]</scope>
    <source>
        <strain evidence="3">RS5460</strain>
    </source>
</reference>
<evidence type="ECO:0000313" key="3">
    <source>
        <dbReference type="Proteomes" id="UP001328107"/>
    </source>
</evidence>
<name>A0AAN5DB06_9BILA</name>
<accession>A0AAN5DB06</accession>
<keyword evidence="3" id="KW-1185">Reference proteome</keyword>
<comment type="caution">
    <text evidence="2">The sequence shown here is derived from an EMBL/GenBank/DDBJ whole genome shotgun (WGS) entry which is preliminary data.</text>
</comment>